<feature type="transmembrane region" description="Helical" evidence="2">
    <location>
        <begin position="415"/>
        <end position="435"/>
    </location>
</feature>
<dbReference type="Proteomes" id="UP000660262">
    <property type="component" value="Unassembled WGS sequence"/>
</dbReference>
<evidence type="ECO:0000256" key="2">
    <source>
        <dbReference type="SAM" id="Phobius"/>
    </source>
</evidence>
<keyword evidence="4" id="KW-1185">Reference proteome</keyword>
<feature type="region of interest" description="Disordered" evidence="1">
    <location>
        <begin position="321"/>
        <end position="398"/>
    </location>
</feature>
<feature type="region of interest" description="Disordered" evidence="1">
    <location>
        <begin position="262"/>
        <end position="292"/>
    </location>
</feature>
<proteinExistence type="predicted"/>
<accession>A0A830HVL3</accession>
<dbReference type="EMBL" id="BNJQ01000025">
    <property type="protein sequence ID" value="GHP09481.1"/>
    <property type="molecule type" value="Genomic_DNA"/>
</dbReference>
<feature type="transmembrane region" description="Helical" evidence="2">
    <location>
        <begin position="524"/>
        <end position="544"/>
    </location>
</feature>
<evidence type="ECO:0000256" key="1">
    <source>
        <dbReference type="SAM" id="MobiDB-lite"/>
    </source>
</evidence>
<feature type="compositionally biased region" description="Pro residues" evidence="1">
    <location>
        <begin position="215"/>
        <end position="224"/>
    </location>
</feature>
<evidence type="ECO:0000313" key="4">
    <source>
        <dbReference type="Proteomes" id="UP000660262"/>
    </source>
</evidence>
<feature type="compositionally biased region" description="Low complexity" evidence="1">
    <location>
        <begin position="88"/>
        <end position="112"/>
    </location>
</feature>
<feature type="compositionally biased region" description="Low complexity" evidence="1">
    <location>
        <begin position="265"/>
        <end position="277"/>
    </location>
</feature>
<gene>
    <name evidence="3" type="ORF">PPROV_000821600</name>
</gene>
<reference evidence="3" key="1">
    <citation type="submission" date="2020-10" db="EMBL/GenBank/DDBJ databases">
        <title>Unveiling of a novel bifunctional photoreceptor, Dualchrome1, isolated from a cosmopolitan green alga.</title>
        <authorList>
            <person name="Suzuki S."/>
            <person name="Kawachi M."/>
        </authorList>
    </citation>
    <scope>NUCLEOTIDE SEQUENCE</scope>
    <source>
        <strain evidence="3">NIES 2893</strain>
    </source>
</reference>
<protein>
    <submittedName>
        <fullName evidence="3">Uncharacterized protein</fullName>
    </submittedName>
</protein>
<evidence type="ECO:0000313" key="3">
    <source>
        <dbReference type="EMBL" id="GHP09481.1"/>
    </source>
</evidence>
<keyword evidence="2" id="KW-0472">Membrane</keyword>
<sequence>MVISPFVAPPLPSSGSAILKQDRRVSMDDSGSQKAESTNGSERSVSPFNATRLAWEYHASWNGMNGGHEHAIRSGSWKNRIRGGRPKTTTTNNSNATTTTPGTAGRINARPAPSAARTAAQAALGGSVAVRQTRKAAEWVLSGSGLSSTPSRSGYETPLLPVDENGSEREHGRHASTTAAAALNARPGSAAAVAAAAAAAAAVVADEQLDTTPREPCPPSPPASALPAPGAGWQDAVMDHPVLESFKSMSVGYTSLPGLAPAVETSTPSSPTTFNNSPSPPLPNISPNADVGVRAWPPNETFVAPFAAHASEGFETARTRLNFVPGAGGGGNAAGGGVRNRRGGSRPTSPQPAPFTTQQTTSSSRPTSPQPHDSSTTLSPRGTAYEATTPTASSSKSGVGAGLLSALRDFLEHPVASFFLPSAPRVLLCALVCAAQRKGRSLGWGDVTTAYRESVPRSLVGVGGAASATSLALALTLALLFLAAAAGSALLLTTSFLAFAFAAALSAALALLALVLASMSWSMGLVGGAVGVTTGVVAVGQSVLGSGSSGGSGGSLTNS</sequence>
<feature type="region of interest" description="Disordered" evidence="1">
    <location>
        <begin position="1"/>
        <end position="46"/>
    </location>
</feature>
<feature type="transmembrane region" description="Helical" evidence="2">
    <location>
        <begin position="459"/>
        <end position="484"/>
    </location>
</feature>
<feature type="transmembrane region" description="Helical" evidence="2">
    <location>
        <begin position="496"/>
        <end position="517"/>
    </location>
</feature>
<feature type="compositionally biased region" description="Polar residues" evidence="1">
    <location>
        <begin position="372"/>
        <end position="397"/>
    </location>
</feature>
<name>A0A830HVL3_9CHLO</name>
<feature type="region of interest" description="Disordered" evidence="1">
    <location>
        <begin position="73"/>
        <end position="112"/>
    </location>
</feature>
<dbReference type="AlphaFoldDB" id="A0A830HVL3"/>
<feature type="compositionally biased region" description="Polar residues" evidence="1">
    <location>
        <begin position="29"/>
        <end position="46"/>
    </location>
</feature>
<feature type="compositionally biased region" description="Gly residues" evidence="1">
    <location>
        <begin position="326"/>
        <end position="338"/>
    </location>
</feature>
<feature type="region of interest" description="Disordered" evidence="1">
    <location>
        <begin position="209"/>
        <end position="232"/>
    </location>
</feature>
<feature type="compositionally biased region" description="Low complexity" evidence="1">
    <location>
        <begin position="142"/>
        <end position="154"/>
    </location>
</feature>
<feature type="region of interest" description="Disordered" evidence="1">
    <location>
        <begin position="141"/>
        <end position="177"/>
    </location>
</feature>
<comment type="caution">
    <text evidence="3">The sequence shown here is derived from an EMBL/GenBank/DDBJ whole genome shotgun (WGS) entry which is preliminary data.</text>
</comment>
<keyword evidence="2" id="KW-1133">Transmembrane helix</keyword>
<feature type="compositionally biased region" description="Low complexity" evidence="1">
    <location>
        <begin position="354"/>
        <end position="371"/>
    </location>
</feature>
<organism evidence="3 4">
    <name type="scientific">Pycnococcus provasolii</name>
    <dbReference type="NCBI Taxonomy" id="41880"/>
    <lineage>
        <taxon>Eukaryota</taxon>
        <taxon>Viridiplantae</taxon>
        <taxon>Chlorophyta</taxon>
        <taxon>Pseudoscourfieldiophyceae</taxon>
        <taxon>Pseudoscourfieldiales</taxon>
        <taxon>Pycnococcaceae</taxon>
        <taxon>Pycnococcus</taxon>
    </lineage>
</organism>
<keyword evidence="2" id="KW-0812">Transmembrane</keyword>